<evidence type="ECO:0000313" key="3">
    <source>
        <dbReference type="Proteomes" id="UP001240639"/>
    </source>
</evidence>
<keyword evidence="1" id="KW-1133">Transmembrane helix</keyword>
<dbReference type="Pfam" id="PF11188">
    <property type="entry name" value="DUF2975"/>
    <property type="match status" value="1"/>
</dbReference>
<feature type="transmembrane region" description="Helical" evidence="1">
    <location>
        <begin position="12"/>
        <end position="33"/>
    </location>
</feature>
<organism evidence="2 3">
    <name type="scientific">Qipengyuania profundimaris</name>
    <dbReference type="NCBI Taxonomy" id="3067652"/>
    <lineage>
        <taxon>Bacteria</taxon>
        <taxon>Pseudomonadati</taxon>
        <taxon>Pseudomonadota</taxon>
        <taxon>Alphaproteobacteria</taxon>
        <taxon>Sphingomonadales</taxon>
        <taxon>Erythrobacteraceae</taxon>
        <taxon>Qipengyuania</taxon>
    </lineage>
</organism>
<dbReference type="RefSeq" id="WP_305933564.1">
    <property type="nucleotide sequence ID" value="NZ_JAVAIM010000002.1"/>
</dbReference>
<accession>A0ABT9HUF0</accession>
<dbReference type="Proteomes" id="UP001240639">
    <property type="component" value="Unassembled WGS sequence"/>
</dbReference>
<evidence type="ECO:0000256" key="1">
    <source>
        <dbReference type="SAM" id="Phobius"/>
    </source>
</evidence>
<feature type="transmembrane region" description="Helical" evidence="1">
    <location>
        <begin position="56"/>
        <end position="83"/>
    </location>
</feature>
<feature type="transmembrane region" description="Helical" evidence="1">
    <location>
        <begin position="104"/>
        <end position="127"/>
    </location>
</feature>
<sequence length="170" mass="18990">MFGTTIWLLRIANWLNWIGAGLFTLLLAALLIATEHFYPAITQAFEVRGQQAVEAVWTWLVSACALVVPMAVCIHLIFIRLIALLQDAAEGRAFSELNAKRLMIVGWVLLIVNILDLVFGQISIWASEASGEYFGWTFSLTGWFAVLLLFLLARVFREGAAMREDLEGTV</sequence>
<reference evidence="2 3" key="1">
    <citation type="submission" date="2023-08" db="EMBL/GenBank/DDBJ databases">
        <title>genomic of G39.</title>
        <authorList>
            <person name="Wang Y."/>
        </authorList>
    </citation>
    <scope>NUCLEOTIDE SEQUENCE [LARGE SCALE GENOMIC DNA]</scope>
    <source>
        <strain evidence="2 3">G39</strain>
    </source>
</reference>
<keyword evidence="1" id="KW-0812">Transmembrane</keyword>
<proteinExistence type="predicted"/>
<keyword evidence="3" id="KW-1185">Reference proteome</keyword>
<comment type="caution">
    <text evidence="2">The sequence shown here is derived from an EMBL/GenBank/DDBJ whole genome shotgun (WGS) entry which is preliminary data.</text>
</comment>
<evidence type="ECO:0000313" key="2">
    <source>
        <dbReference type="EMBL" id="MDP4576318.1"/>
    </source>
</evidence>
<name>A0ABT9HUF0_9SPHN</name>
<keyword evidence="1" id="KW-0472">Membrane</keyword>
<dbReference type="InterPro" id="IPR021354">
    <property type="entry name" value="DUF2975"/>
</dbReference>
<feature type="transmembrane region" description="Helical" evidence="1">
    <location>
        <begin position="133"/>
        <end position="153"/>
    </location>
</feature>
<protein>
    <submittedName>
        <fullName evidence="2">DUF2975 domain-containing protein</fullName>
    </submittedName>
</protein>
<dbReference type="EMBL" id="JAVAIM010000002">
    <property type="protein sequence ID" value="MDP4576318.1"/>
    <property type="molecule type" value="Genomic_DNA"/>
</dbReference>
<gene>
    <name evidence="2" type="ORF">Q9K02_14345</name>
</gene>